<dbReference type="Pfam" id="PF18072">
    <property type="entry name" value="FGAR-AT_linker"/>
    <property type="match status" value="1"/>
</dbReference>
<evidence type="ECO:0000256" key="14">
    <source>
        <dbReference type="HAMAP-Rule" id="MF_00419"/>
    </source>
</evidence>
<comment type="subcellular location">
    <subcellularLocation>
        <location evidence="1 14">Cytoplasm</location>
    </subcellularLocation>
</comment>
<dbReference type="FunFam" id="1.10.8.750:FF:000002">
    <property type="entry name" value="Phosphoribosylformylglycinamidine synthase"/>
    <property type="match status" value="1"/>
</dbReference>
<dbReference type="GO" id="GO:0006189">
    <property type="term" value="P:'de novo' IMP biosynthetic process"/>
    <property type="evidence" value="ECO:0007669"/>
    <property type="project" value="UniProtKB-UniRule"/>
</dbReference>
<comment type="caution">
    <text evidence="14">Lacks conserved residue(s) required for the propagation of feature annotation.</text>
</comment>
<evidence type="ECO:0000256" key="7">
    <source>
        <dbReference type="ARBA" id="ARBA00022741"/>
    </source>
</evidence>
<dbReference type="InterPro" id="IPR036921">
    <property type="entry name" value="PurM-like_N_sf"/>
</dbReference>
<dbReference type="SUPFAM" id="SSF55326">
    <property type="entry name" value="PurM N-terminal domain-like"/>
    <property type="match status" value="2"/>
</dbReference>
<dbReference type="CDD" id="cd01740">
    <property type="entry name" value="GATase1_FGAR_AT"/>
    <property type="match status" value="1"/>
</dbReference>
<comment type="pathway">
    <text evidence="2 14">Purine metabolism; IMP biosynthesis via de novo pathway; 5-amino-1-(5-phospho-D-ribosyl)imidazole from N(2)-formyl-N(1)-(5-phospho-D-ribosyl)glycinamide: step 1/2.</text>
</comment>
<keyword evidence="4 14" id="KW-0963">Cytoplasm</keyword>
<dbReference type="Gene3D" id="3.30.1330.10">
    <property type="entry name" value="PurM-like, N-terminal domain"/>
    <property type="match status" value="2"/>
</dbReference>
<keyword evidence="8 14" id="KW-0658">Purine biosynthesis</keyword>
<dbReference type="Pfam" id="PF22689">
    <property type="entry name" value="FGAR-AT_PurM_N-like"/>
    <property type="match status" value="1"/>
</dbReference>
<dbReference type="InterPro" id="IPR010073">
    <property type="entry name" value="PurL_large"/>
</dbReference>
<dbReference type="Gene3D" id="3.90.650.10">
    <property type="entry name" value="PurM-like C-terminal domain"/>
    <property type="match status" value="2"/>
</dbReference>
<dbReference type="FunFam" id="3.30.1330.10:FF:000005">
    <property type="entry name" value="Phosphoribosylformylglycinamidine synthase"/>
    <property type="match status" value="1"/>
</dbReference>
<dbReference type="GO" id="GO:0005737">
    <property type="term" value="C:cytoplasm"/>
    <property type="evidence" value="ECO:0007669"/>
    <property type="project" value="UniProtKB-SubCell"/>
</dbReference>
<evidence type="ECO:0000256" key="4">
    <source>
        <dbReference type="ARBA" id="ARBA00022490"/>
    </source>
</evidence>
<protein>
    <recommendedName>
        <fullName evidence="14">Phosphoribosylformylglycinamidine synthase</fullName>
        <shortName evidence="14">FGAM synthase</shortName>
        <shortName evidence="14">FGAMS</shortName>
        <ecNumber evidence="14">6.3.5.3</ecNumber>
    </recommendedName>
    <alternativeName>
        <fullName evidence="14">Formylglycinamide ribonucleotide amidotransferase</fullName>
        <shortName evidence="14">FGAR amidotransferase</shortName>
        <shortName evidence="14">FGAR-AT</shortName>
    </alternativeName>
</protein>
<evidence type="ECO:0000256" key="6">
    <source>
        <dbReference type="ARBA" id="ARBA00022723"/>
    </source>
</evidence>
<dbReference type="RefSeq" id="WP_007810167.1">
    <property type="nucleotide sequence ID" value="NZ_CP157948.1"/>
</dbReference>
<dbReference type="InterPro" id="IPR041609">
    <property type="entry name" value="PurL_linker"/>
</dbReference>
<dbReference type="HAMAP" id="MF_00419">
    <property type="entry name" value="PurL_1"/>
    <property type="match status" value="1"/>
</dbReference>
<evidence type="ECO:0000256" key="11">
    <source>
        <dbReference type="ARBA" id="ARBA00022962"/>
    </source>
</evidence>
<feature type="domain" description="Phosphoribosylformylglycinamidine synthase N-terminal" evidence="18">
    <location>
        <begin position="36"/>
        <end position="150"/>
    </location>
</feature>
<dbReference type="InterPro" id="IPR010918">
    <property type="entry name" value="PurM-like_C_dom"/>
</dbReference>
<evidence type="ECO:0000256" key="5">
    <source>
        <dbReference type="ARBA" id="ARBA00022598"/>
    </source>
</evidence>
<evidence type="ECO:0000256" key="12">
    <source>
        <dbReference type="ARBA" id="ARBA00052585"/>
    </source>
</evidence>
<feature type="domain" description="FGAR-AT PurM N-terminal-like" evidence="19">
    <location>
        <begin position="660"/>
        <end position="819"/>
    </location>
</feature>
<dbReference type="GO" id="GO:0004642">
    <property type="term" value="F:phosphoribosylformylglycinamidine synthase activity"/>
    <property type="evidence" value="ECO:0007669"/>
    <property type="project" value="UniProtKB-UniRule"/>
</dbReference>
<dbReference type="InterPro" id="IPR036604">
    <property type="entry name" value="PurS-like_sf"/>
</dbReference>
<dbReference type="PANTHER" id="PTHR10099:SF1">
    <property type="entry name" value="PHOSPHORIBOSYLFORMYLGLYCINAMIDINE SYNTHASE"/>
    <property type="match status" value="1"/>
</dbReference>
<dbReference type="SUPFAM" id="SSF109736">
    <property type="entry name" value="FGAM synthase PurL, linker domain"/>
    <property type="match status" value="1"/>
</dbReference>
<dbReference type="EC" id="6.3.5.3" evidence="14"/>
<evidence type="ECO:0000259" key="17">
    <source>
        <dbReference type="Pfam" id="PF18072"/>
    </source>
</evidence>
<feature type="domain" description="Phosphoribosylformylglycinamidine synthase linker" evidence="17">
    <location>
        <begin position="171"/>
        <end position="220"/>
    </location>
</feature>
<comment type="function">
    <text evidence="13 14">Phosphoribosylformylglycinamidine synthase involved in the purines biosynthetic pathway. Catalyzes the ATP-dependent conversion of formylglycinamide ribonucleotide (FGAR) and glutamine to yield formylglycinamidine ribonucleotide (FGAM) and glutamate.</text>
</comment>
<dbReference type="CDD" id="cd02203">
    <property type="entry name" value="PurL_repeat1"/>
    <property type="match status" value="1"/>
</dbReference>
<dbReference type="GO" id="GO:0046872">
    <property type="term" value="F:metal ion binding"/>
    <property type="evidence" value="ECO:0007669"/>
    <property type="project" value="UniProtKB-KW"/>
</dbReference>
<evidence type="ECO:0000313" key="20">
    <source>
        <dbReference type="EMBL" id="XBS90752.1"/>
    </source>
</evidence>
<dbReference type="Pfam" id="PF18076">
    <property type="entry name" value="FGAR-AT_N"/>
    <property type="match status" value="1"/>
</dbReference>
<feature type="active site" evidence="14">
    <location>
        <position position="1270"/>
    </location>
</feature>
<evidence type="ECO:0000259" key="18">
    <source>
        <dbReference type="Pfam" id="PF18076"/>
    </source>
</evidence>
<dbReference type="Pfam" id="PF13507">
    <property type="entry name" value="GATase_5"/>
    <property type="match status" value="1"/>
</dbReference>
<dbReference type="PROSITE" id="PS51273">
    <property type="entry name" value="GATASE_TYPE_1"/>
    <property type="match status" value="1"/>
</dbReference>
<feature type="binding site" evidence="14">
    <location>
        <begin position="307"/>
        <end position="318"/>
    </location>
    <ligand>
        <name>ATP</name>
        <dbReference type="ChEBI" id="CHEBI:30616"/>
    </ligand>
</feature>
<keyword evidence="5 14" id="KW-0436">Ligase</keyword>
<feature type="binding site" evidence="14">
    <location>
        <position position="734"/>
    </location>
    <ligand>
        <name>Mg(2+)</name>
        <dbReference type="ChEBI" id="CHEBI:18420"/>
    </ligand>
</feature>
<dbReference type="GO" id="GO:0005524">
    <property type="term" value="F:ATP binding"/>
    <property type="evidence" value="ECO:0007669"/>
    <property type="project" value="UniProtKB-UniRule"/>
</dbReference>
<dbReference type="PANTHER" id="PTHR10099">
    <property type="entry name" value="PHOSPHORIBOSYLFORMYLGLYCINAMIDINE SYNTHASE"/>
    <property type="match status" value="1"/>
</dbReference>
<dbReference type="InterPro" id="IPR029062">
    <property type="entry name" value="Class_I_gatase-like"/>
</dbReference>
<dbReference type="Gene3D" id="1.10.8.750">
    <property type="entry name" value="Phosphoribosylformylglycinamidine synthase, linker domain"/>
    <property type="match status" value="1"/>
</dbReference>
<feature type="active site" description="Nucleophile" evidence="14">
    <location>
        <position position="1149"/>
    </location>
</feature>
<dbReference type="InterPro" id="IPR055181">
    <property type="entry name" value="FGAR-AT_PurM_N-like"/>
</dbReference>
<dbReference type="NCBIfam" id="TIGR01735">
    <property type="entry name" value="FGAM_synt"/>
    <property type="match status" value="1"/>
</dbReference>
<dbReference type="Pfam" id="PF02769">
    <property type="entry name" value="AIRS_C"/>
    <property type="match status" value="2"/>
</dbReference>
<feature type="compositionally biased region" description="Low complexity" evidence="15">
    <location>
        <begin position="300"/>
        <end position="309"/>
    </location>
</feature>
<evidence type="ECO:0000259" key="19">
    <source>
        <dbReference type="Pfam" id="PF22689"/>
    </source>
</evidence>
<reference evidence="20" key="1">
    <citation type="submission" date="2024-06" db="EMBL/GenBank/DDBJ databases">
        <authorList>
            <person name="Sun Y."/>
        </authorList>
    </citation>
    <scope>NUCLEOTIDE SEQUENCE</scope>
    <source>
        <strain evidence="20">IGA1.0</strain>
    </source>
</reference>
<dbReference type="FunFam" id="3.30.1330.10:FF:000002">
    <property type="entry name" value="Phosphoribosylformylglycinamidine synthase"/>
    <property type="match status" value="1"/>
</dbReference>
<feature type="active site" evidence="14">
    <location>
        <position position="1272"/>
    </location>
</feature>
<sequence>MIALDGQNALSPFRLERLNAHLDALHHGVRVQASWFVHFIDADSAPTGELRQRLLAVLEAKDAAPEPATLWVVPRLGTISPWSSKATDILHGAGFDVPGFNLRRVERGQAWLVAGLPAEDAPDHAAILAVLHDAMTQSVLTRIDEAQGLFLAGTPGDLVHVTLGADPQAALAEANRRLGLALADDEIEYLVDRYAELGRDPTDAELFMFAQANSEHCRHKVFNASWTVDGEEQDKSLFGMIKHTHQQSPAHTLSAYSDNAAVIEGSTGRRFFADPADRVWRGHEERIDFAIKVETHNHPTAIAPWPGAATGAGGEIRDEGATGRGGKPKAGLTGFSVSDLRIPGHPQPWEVQRPLPPRMASAFEIMRDGPLGAAAFNNEFGRPCLGGYFRSYEAELPGQPGFRRGYDKPIMLAGGLANLRPGHVLKRPVQPGNKVIVLGGPAMLIGLGGGAASSVAGGASSAELDFASVQRDNAEMERRCQEVIDACCARGDANPIVSVHDVGAGGLSNAIPELLNDASVGGVIDLSKIPCDDPSLSPMQVWSNESQERYVLAIAPENLAEFEAMCQRERCPYAVVGDATVERRLLVTRAAVASDDSRFPIPDSREVVIDLPMDVLFGKPPRMHRDAKRIKPRIDLVPDLSGVGMDEALLRVLRLPTVGSKSFLINIGDRTVGGLNHRDPMVGPWQVPVADCAVTMADFDGYAGEAMAMAERAPVAVLNSADAARLAVGEAITNLAAASIASLGDIRLSANWMAAVNHPGEDAALFDAVKAVGMELCPALDISIPVGKDSLSMQTVWHDGQTDQRTVSPVSLVITGFARVTDVRRTLTPQLRLDRGHSELWLIDLGAGRDRLGGSCLTQVFNRSGGVPPDLDDPKRLKALFELIQEANAAGILLAYHDRSDGGVITTLMEMAFAGHCGLEIHLDGWAEATLRALFNEELGAVVQVAEANREAFEALLVKYGLAGIGYRIGRPKEKLGIKLFLGDETLFKWNWSTLFKAWNETSHAMQRQRDNPQSADAELEWRMDDADPGISPKLSFDPAQNVAAPFIASGERPRIAILREQGVNGQVEMSAAFTRAGFDAVDVHMSDLASGRVKLADFRGFAACGGFSYGDVLGAGRGWATSILYNDMLREQFSAFFADPTRFALGVCNGCQMLSQLKEIIPGAQHWPKFLRNASEQYESRLVTLEILDTPSLFFKGMAGSRIPVAVAHGEGRVSFPQVCSPSKSNGAVRFVDNRGKPTESFPLNTNGSPGGLAGFTAADGRVTIMMPHPERVFRTAQLSWHPDSWGEDSPWMRMFRNARVWCG</sequence>
<comment type="subunit">
    <text evidence="14">Monomer.</text>
</comment>
<dbReference type="SMART" id="SM01211">
    <property type="entry name" value="GATase_5"/>
    <property type="match status" value="1"/>
</dbReference>
<dbReference type="EMBL" id="CP157948">
    <property type="protein sequence ID" value="XBS90752.1"/>
    <property type="molecule type" value="Genomic_DNA"/>
</dbReference>
<evidence type="ECO:0000256" key="3">
    <source>
        <dbReference type="ARBA" id="ARBA00008608"/>
    </source>
</evidence>
<proteinExistence type="inferred from homology"/>
<keyword evidence="11 14" id="KW-0315">Glutamine amidotransferase</keyword>
<evidence type="ECO:0000256" key="10">
    <source>
        <dbReference type="ARBA" id="ARBA00022842"/>
    </source>
</evidence>
<feature type="domain" description="PurM-like C-terminal" evidence="16">
    <location>
        <begin position="848"/>
        <end position="976"/>
    </location>
</feature>
<dbReference type="SUPFAM" id="SSF56042">
    <property type="entry name" value="PurM C-terminal domain-like"/>
    <property type="match status" value="2"/>
</dbReference>
<keyword evidence="9 14" id="KW-0067">ATP-binding</keyword>
<comment type="catalytic activity">
    <reaction evidence="12 14">
        <text>N(2)-formyl-N(1)-(5-phospho-beta-D-ribosyl)glycinamide + L-glutamine + ATP + H2O = 2-formamido-N(1)-(5-O-phospho-beta-D-ribosyl)acetamidine + L-glutamate + ADP + phosphate + H(+)</text>
        <dbReference type="Rhea" id="RHEA:17129"/>
        <dbReference type="ChEBI" id="CHEBI:15377"/>
        <dbReference type="ChEBI" id="CHEBI:15378"/>
        <dbReference type="ChEBI" id="CHEBI:29985"/>
        <dbReference type="ChEBI" id="CHEBI:30616"/>
        <dbReference type="ChEBI" id="CHEBI:43474"/>
        <dbReference type="ChEBI" id="CHEBI:58359"/>
        <dbReference type="ChEBI" id="CHEBI:147286"/>
        <dbReference type="ChEBI" id="CHEBI:147287"/>
        <dbReference type="ChEBI" id="CHEBI:456216"/>
        <dbReference type="EC" id="6.3.5.3"/>
    </reaction>
</comment>
<dbReference type="InterPro" id="IPR036676">
    <property type="entry name" value="PurM-like_C_sf"/>
</dbReference>
<feature type="binding site" evidence="14">
    <location>
        <position position="900"/>
    </location>
    <ligand>
        <name>ATP</name>
        <dbReference type="ChEBI" id="CHEBI:30616"/>
    </ligand>
</feature>
<dbReference type="InterPro" id="IPR040707">
    <property type="entry name" value="FGAR-AT_N"/>
</dbReference>
<feature type="binding site" evidence="14">
    <location>
        <position position="690"/>
    </location>
    <ligand>
        <name>ATP</name>
        <dbReference type="ChEBI" id="CHEBI:30616"/>
    </ligand>
</feature>
<dbReference type="FunFam" id="3.40.50.880:FF:000008">
    <property type="entry name" value="Phosphoribosylformylglycinamidine synthase"/>
    <property type="match status" value="1"/>
</dbReference>
<feature type="binding site" evidence="14">
    <location>
        <position position="691"/>
    </location>
    <ligand>
        <name>Mg(2+)</name>
        <dbReference type="ChEBI" id="CHEBI:18420"/>
    </ligand>
</feature>
<dbReference type="Gene3D" id="3.40.50.880">
    <property type="match status" value="1"/>
</dbReference>
<dbReference type="FunFam" id="3.90.650.10:FF:000024">
    <property type="entry name" value="Phosphoribosylformylglycinamidine synthase"/>
    <property type="match status" value="1"/>
</dbReference>
<dbReference type="NCBIfam" id="NF003672">
    <property type="entry name" value="PRK05297.1"/>
    <property type="match status" value="1"/>
</dbReference>
<evidence type="ECO:0000256" key="1">
    <source>
        <dbReference type="ARBA" id="ARBA00004496"/>
    </source>
</evidence>
<evidence type="ECO:0000256" key="2">
    <source>
        <dbReference type="ARBA" id="ARBA00004920"/>
    </source>
</evidence>
<feature type="binding site" evidence="14">
    <location>
        <position position="730"/>
    </location>
    <ligand>
        <name>Mg(2+)</name>
        <dbReference type="ChEBI" id="CHEBI:18420"/>
    </ligand>
</feature>
<keyword evidence="10 14" id="KW-0460">Magnesium</keyword>
<dbReference type="SUPFAM" id="SSF52317">
    <property type="entry name" value="Class I glutamine amidotransferase-like"/>
    <property type="match status" value="1"/>
</dbReference>
<accession>A0AAU7QMI9</accession>
<keyword evidence="6 14" id="KW-0479">Metal-binding</keyword>
<name>A0AAU7QMI9_9GAMM</name>
<feature type="binding site" evidence="14">
    <location>
        <position position="898"/>
    </location>
    <ligand>
        <name>Mg(2+)</name>
        <dbReference type="ChEBI" id="CHEBI:18420"/>
    </ligand>
</feature>
<evidence type="ECO:0000256" key="15">
    <source>
        <dbReference type="SAM" id="MobiDB-lite"/>
    </source>
</evidence>
<comment type="similarity">
    <text evidence="3 14">In the N-terminal section; belongs to the FGAMS family.</text>
</comment>
<organism evidence="20">
    <name type="scientific">Rhodanobacter sp. IGA1.0</name>
    <dbReference type="NCBI Taxonomy" id="3158582"/>
    <lineage>
        <taxon>Bacteria</taxon>
        <taxon>Pseudomonadati</taxon>
        <taxon>Pseudomonadota</taxon>
        <taxon>Gammaproteobacteria</taxon>
        <taxon>Lysobacterales</taxon>
        <taxon>Rhodanobacteraceae</taxon>
        <taxon>Rhodanobacter</taxon>
    </lineage>
</organism>
<evidence type="ECO:0000256" key="13">
    <source>
        <dbReference type="ARBA" id="ARBA00057317"/>
    </source>
</evidence>
<feature type="domain" description="PurM-like C-terminal" evidence="16">
    <location>
        <begin position="430"/>
        <end position="584"/>
    </location>
</feature>
<evidence type="ECO:0000256" key="8">
    <source>
        <dbReference type="ARBA" id="ARBA00022755"/>
    </source>
</evidence>
<dbReference type="CDD" id="cd02204">
    <property type="entry name" value="PurL_repeat2"/>
    <property type="match status" value="1"/>
</dbReference>
<evidence type="ECO:0000256" key="9">
    <source>
        <dbReference type="ARBA" id="ARBA00022840"/>
    </source>
</evidence>
<dbReference type="SUPFAM" id="SSF82697">
    <property type="entry name" value="PurS-like"/>
    <property type="match status" value="1"/>
</dbReference>
<keyword evidence="7 14" id="KW-0547">Nucleotide-binding</keyword>
<evidence type="ECO:0000259" key="16">
    <source>
        <dbReference type="Pfam" id="PF02769"/>
    </source>
</evidence>
<feature type="region of interest" description="Disordered" evidence="15">
    <location>
        <begin position="300"/>
        <end position="330"/>
    </location>
</feature>
<gene>
    <name evidence="14 20" type="primary">purL</name>
    <name evidence="20" type="synonym">purI</name>
    <name evidence="20" type="ORF">ABNK63_03685</name>
</gene>